<evidence type="ECO:0000256" key="1">
    <source>
        <dbReference type="ARBA" id="ARBA00022884"/>
    </source>
</evidence>
<gene>
    <name evidence="5" type="ordered locus">Pyrfu_0090</name>
</gene>
<dbReference type="eggNOG" id="arCOG01346">
    <property type="taxonomic scope" value="Archaea"/>
</dbReference>
<dbReference type="PANTHER" id="PTHR40065">
    <property type="entry name" value="RNA-BINDING PROTEIN YHBY"/>
    <property type="match status" value="1"/>
</dbReference>
<evidence type="ECO:0000256" key="3">
    <source>
        <dbReference type="SAM" id="MobiDB-lite"/>
    </source>
</evidence>
<name>G0EE46_PYRF1</name>
<dbReference type="SUPFAM" id="SSF75471">
    <property type="entry name" value="YhbY-like"/>
    <property type="match status" value="1"/>
</dbReference>
<dbReference type="STRING" id="694429.Pyrfu_0090"/>
<dbReference type="InterPro" id="IPR051925">
    <property type="entry name" value="RNA-binding_domain"/>
</dbReference>
<dbReference type="AlphaFoldDB" id="G0EE46"/>
<dbReference type="PANTHER" id="PTHR40065:SF3">
    <property type="entry name" value="RNA-BINDING PROTEIN YHBY"/>
    <property type="match status" value="1"/>
</dbReference>
<dbReference type="Gene3D" id="3.30.110.60">
    <property type="entry name" value="YhbY-like"/>
    <property type="match status" value="1"/>
</dbReference>
<feature type="domain" description="CRM" evidence="4">
    <location>
        <begin position="1"/>
        <end position="98"/>
    </location>
</feature>
<dbReference type="OrthoDB" id="30785at2157"/>
<sequence>MRVDLKRLKEIVQQGPADVIIGKNGLSEGVIREIDRRLKEKGVIKVKALRSAIAVTGLDRKTLARRVAELVNARLLDVRGRTFVLFRYEDYVRAHGGGETPNSGYKARGVSGGERAGRRWSQRLRYPRTS</sequence>
<keyword evidence="1 2" id="KW-0694">RNA-binding</keyword>
<evidence type="ECO:0000313" key="6">
    <source>
        <dbReference type="Proteomes" id="UP000001037"/>
    </source>
</evidence>
<evidence type="ECO:0000259" key="4">
    <source>
        <dbReference type="PROSITE" id="PS51295"/>
    </source>
</evidence>
<dbReference type="EMBL" id="CP002838">
    <property type="protein sequence ID" value="AEM37962.1"/>
    <property type="molecule type" value="Genomic_DNA"/>
</dbReference>
<accession>G0EE46</accession>
<dbReference type="HOGENOM" id="CLU_2044384_0_0_2"/>
<dbReference type="InterPro" id="IPR001890">
    <property type="entry name" value="RNA-binding_CRM"/>
</dbReference>
<organism evidence="5 6">
    <name type="scientific">Pyrolobus fumarii (strain DSM 11204 / 1A)</name>
    <dbReference type="NCBI Taxonomy" id="694429"/>
    <lineage>
        <taxon>Archaea</taxon>
        <taxon>Thermoproteota</taxon>
        <taxon>Thermoprotei</taxon>
        <taxon>Desulfurococcales</taxon>
        <taxon>Pyrodictiaceae</taxon>
        <taxon>Pyrolobus</taxon>
    </lineage>
</organism>
<dbReference type="GO" id="GO:0003723">
    <property type="term" value="F:RNA binding"/>
    <property type="evidence" value="ECO:0007669"/>
    <property type="project" value="UniProtKB-UniRule"/>
</dbReference>
<feature type="compositionally biased region" description="Basic residues" evidence="3">
    <location>
        <begin position="118"/>
        <end position="130"/>
    </location>
</feature>
<dbReference type="KEGG" id="pfm:Pyrfu_0090"/>
<keyword evidence="6" id="KW-1185">Reference proteome</keyword>
<dbReference type="Pfam" id="PF01985">
    <property type="entry name" value="CRS1_YhbY"/>
    <property type="match status" value="1"/>
</dbReference>
<dbReference type="PROSITE" id="PS51295">
    <property type="entry name" value="CRM"/>
    <property type="match status" value="1"/>
</dbReference>
<dbReference type="InParanoid" id="G0EE46"/>
<feature type="region of interest" description="Disordered" evidence="3">
    <location>
        <begin position="95"/>
        <end position="130"/>
    </location>
</feature>
<dbReference type="InterPro" id="IPR035920">
    <property type="entry name" value="YhbY-like_sf"/>
</dbReference>
<dbReference type="Proteomes" id="UP000001037">
    <property type="component" value="Chromosome"/>
</dbReference>
<reference evidence="5 6" key="1">
    <citation type="journal article" date="2011" name="Stand. Genomic Sci.">
        <title>Complete genome sequence of the hyperthermophilic chemolithoautotroph Pyrolobus fumarii type strain (1A).</title>
        <authorList>
            <person name="Anderson I."/>
            <person name="Goker M."/>
            <person name="Nolan M."/>
            <person name="Lucas S."/>
            <person name="Hammon N."/>
            <person name="Deshpande S."/>
            <person name="Cheng J.F."/>
            <person name="Tapia R."/>
            <person name="Han C."/>
            <person name="Goodwin L."/>
            <person name="Pitluck S."/>
            <person name="Huntemann M."/>
            <person name="Liolios K."/>
            <person name="Ivanova N."/>
            <person name="Pagani I."/>
            <person name="Mavromatis K."/>
            <person name="Ovchinikova G."/>
            <person name="Pati A."/>
            <person name="Chen A."/>
            <person name="Palaniappan K."/>
            <person name="Land M."/>
            <person name="Hauser L."/>
            <person name="Brambilla E.M."/>
            <person name="Huber H."/>
            <person name="Yasawong M."/>
            <person name="Rohde M."/>
            <person name="Spring S."/>
            <person name="Abt B."/>
            <person name="Sikorski J."/>
            <person name="Wirth R."/>
            <person name="Detter J.C."/>
            <person name="Woyke T."/>
            <person name="Bristow J."/>
            <person name="Eisen J.A."/>
            <person name="Markowitz V."/>
            <person name="Hugenholtz P."/>
            <person name="Kyrpides N.C."/>
            <person name="Klenk H.P."/>
            <person name="Lapidus A."/>
        </authorList>
    </citation>
    <scope>NUCLEOTIDE SEQUENCE [LARGE SCALE GENOMIC DNA]</scope>
    <source>
        <strain evidence="6">DSM 11204 / 1A</strain>
    </source>
</reference>
<dbReference type="SMART" id="SM01103">
    <property type="entry name" value="CRS1_YhbY"/>
    <property type="match status" value="1"/>
</dbReference>
<protein>
    <recommendedName>
        <fullName evidence="4">CRM domain-containing protein</fullName>
    </recommendedName>
</protein>
<evidence type="ECO:0000313" key="5">
    <source>
        <dbReference type="EMBL" id="AEM37962.1"/>
    </source>
</evidence>
<evidence type="ECO:0000256" key="2">
    <source>
        <dbReference type="PROSITE-ProRule" id="PRU00626"/>
    </source>
</evidence>
<proteinExistence type="predicted"/>